<dbReference type="PROSITE" id="PS00108">
    <property type="entry name" value="PROTEIN_KINASE_ST"/>
    <property type="match status" value="1"/>
</dbReference>
<keyword evidence="4 7" id="KW-0547">Nucleotide-binding</keyword>
<evidence type="ECO:0000256" key="8">
    <source>
        <dbReference type="SAM" id="MobiDB-lite"/>
    </source>
</evidence>
<dbReference type="InterPro" id="IPR008271">
    <property type="entry name" value="Ser/Thr_kinase_AS"/>
</dbReference>
<keyword evidence="6 7" id="KW-0067">ATP-binding</keyword>
<keyword evidence="11" id="KW-1185">Reference proteome</keyword>
<dbReference type="SUPFAM" id="SSF56112">
    <property type="entry name" value="Protein kinase-like (PK-like)"/>
    <property type="match status" value="1"/>
</dbReference>
<dbReference type="RefSeq" id="WP_205355653.1">
    <property type="nucleotide sequence ID" value="NZ_JADKYB010000002.1"/>
</dbReference>
<dbReference type="PANTHER" id="PTHR43289:SF6">
    <property type="entry name" value="SERINE_THREONINE-PROTEIN KINASE NEKL-3"/>
    <property type="match status" value="1"/>
</dbReference>
<comment type="caution">
    <text evidence="10">The sequence shown here is derived from an EMBL/GenBank/DDBJ whole genome shotgun (WGS) entry which is preliminary data.</text>
</comment>
<dbReference type="PROSITE" id="PS00107">
    <property type="entry name" value="PROTEIN_KINASE_ATP"/>
    <property type="match status" value="1"/>
</dbReference>
<feature type="compositionally biased region" description="Low complexity" evidence="8">
    <location>
        <begin position="330"/>
        <end position="358"/>
    </location>
</feature>
<evidence type="ECO:0000313" key="11">
    <source>
        <dbReference type="Proteomes" id="UP000749040"/>
    </source>
</evidence>
<dbReference type="InterPro" id="IPR017441">
    <property type="entry name" value="Protein_kinase_ATP_BS"/>
</dbReference>
<name>A0ABS2TNH2_9ACTN</name>
<dbReference type="PROSITE" id="PS50011">
    <property type="entry name" value="PROTEIN_KINASE_DOM"/>
    <property type="match status" value="1"/>
</dbReference>
<feature type="compositionally biased region" description="Basic residues" evidence="8">
    <location>
        <begin position="391"/>
        <end position="401"/>
    </location>
</feature>
<dbReference type="Gene3D" id="1.10.510.10">
    <property type="entry name" value="Transferase(Phosphotransferase) domain 1"/>
    <property type="match status" value="1"/>
</dbReference>
<reference evidence="10 11" key="1">
    <citation type="submission" date="2021-01" db="EMBL/GenBank/DDBJ databases">
        <title>Streptomyces acididurans sp. nov., isolated from a peat swamp forest soil.</title>
        <authorList>
            <person name="Chantavorakit T."/>
            <person name="Duangmal K."/>
        </authorList>
    </citation>
    <scope>NUCLEOTIDE SEQUENCE [LARGE SCALE GENOMIC DNA]</scope>
    <source>
        <strain evidence="10 11">KK5PA1</strain>
    </source>
</reference>
<feature type="region of interest" description="Disordered" evidence="8">
    <location>
        <begin position="313"/>
        <end position="401"/>
    </location>
</feature>
<dbReference type="CDD" id="cd14014">
    <property type="entry name" value="STKc_PknB_like"/>
    <property type="match status" value="1"/>
</dbReference>
<dbReference type="SMART" id="SM00220">
    <property type="entry name" value="S_TKc"/>
    <property type="match status" value="1"/>
</dbReference>
<sequence length="401" mass="41607">MELADRYRLDRLLGRGGMGDVWAGWDTRLGRPVAVKMLAGSAGDEAAARFRREARTAAHIDHPHVVGVHDFGVADDGPYMVMELVAGHSLADELRQHGPRPPARVAAVAAQIADGLAAAHRQGVIHRDIKPSNVLLAGDGSAKIADFGIARDAGGETVTDATRTGTVTGTTLYMSPEAACGCELGPAGDVYSLGCALYELLVGRPPFTAEHPLAVLRQHVECAPTPPRELRPEVPAALDAFLLRMLAKQPAARPTAEEVRDWFAAGAWRDPVTVPAEAPVRARRTVPALAGATTAVVAVAAAVFALAAPLADGNSPTTQPTPAAPPPQAAAPQRPSATHLPTAAAQPAPQPAKDNAAAGRHTPHGKHAPASGTTPETLLAATAPSFVPPGRQKHHGHGHRP</sequence>
<keyword evidence="3" id="KW-0808">Transferase</keyword>
<keyword evidence="2 10" id="KW-0723">Serine/threonine-protein kinase</keyword>
<evidence type="ECO:0000256" key="3">
    <source>
        <dbReference type="ARBA" id="ARBA00022679"/>
    </source>
</evidence>
<evidence type="ECO:0000313" key="10">
    <source>
        <dbReference type="EMBL" id="MBM9503795.1"/>
    </source>
</evidence>
<organism evidence="10 11">
    <name type="scientific">Actinacidiphila acididurans</name>
    <dbReference type="NCBI Taxonomy" id="2784346"/>
    <lineage>
        <taxon>Bacteria</taxon>
        <taxon>Bacillati</taxon>
        <taxon>Actinomycetota</taxon>
        <taxon>Actinomycetes</taxon>
        <taxon>Kitasatosporales</taxon>
        <taxon>Streptomycetaceae</taxon>
        <taxon>Actinacidiphila</taxon>
    </lineage>
</organism>
<dbReference type="EMBL" id="JADKYB010000002">
    <property type="protein sequence ID" value="MBM9503795.1"/>
    <property type="molecule type" value="Genomic_DNA"/>
</dbReference>
<dbReference type="Proteomes" id="UP000749040">
    <property type="component" value="Unassembled WGS sequence"/>
</dbReference>
<evidence type="ECO:0000256" key="5">
    <source>
        <dbReference type="ARBA" id="ARBA00022777"/>
    </source>
</evidence>
<protein>
    <recommendedName>
        <fullName evidence="1">non-specific serine/threonine protein kinase</fullName>
        <ecNumber evidence="1">2.7.11.1</ecNumber>
    </recommendedName>
</protein>
<evidence type="ECO:0000256" key="2">
    <source>
        <dbReference type="ARBA" id="ARBA00022527"/>
    </source>
</evidence>
<proteinExistence type="predicted"/>
<dbReference type="Gene3D" id="3.30.200.20">
    <property type="entry name" value="Phosphorylase Kinase, domain 1"/>
    <property type="match status" value="1"/>
</dbReference>
<evidence type="ECO:0000256" key="4">
    <source>
        <dbReference type="ARBA" id="ARBA00022741"/>
    </source>
</evidence>
<evidence type="ECO:0000256" key="7">
    <source>
        <dbReference type="PROSITE-ProRule" id="PRU10141"/>
    </source>
</evidence>
<accession>A0ABS2TNH2</accession>
<gene>
    <name evidence="10" type="ORF">ITX44_04450</name>
</gene>
<dbReference type="GO" id="GO:0004674">
    <property type="term" value="F:protein serine/threonine kinase activity"/>
    <property type="evidence" value="ECO:0007669"/>
    <property type="project" value="UniProtKB-KW"/>
</dbReference>
<dbReference type="InterPro" id="IPR000719">
    <property type="entry name" value="Prot_kinase_dom"/>
</dbReference>
<feature type="binding site" evidence="7">
    <location>
        <position position="36"/>
    </location>
    <ligand>
        <name>ATP</name>
        <dbReference type="ChEBI" id="CHEBI:30616"/>
    </ligand>
</feature>
<dbReference type="Pfam" id="PF00069">
    <property type="entry name" value="Pkinase"/>
    <property type="match status" value="1"/>
</dbReference>
<evidence type="ECO:0000256" key="6">
    <source>
        <dbReference type="ARBA" id="ARBA00022840"/>
    </source>
</evidence>
<dbReference type="PANTHER" id="PTHR43289">
    <property type="entry name" value="MITOGEN-ACTIVATED PROTEIN KINASE KINASE KINASE 20-RELATED"/>
    <property type="match status" value="1"/>
</dbReference>
<feature type="compositionally biased region" description="Low complexity" evidence="8">
    <location>
        <begin position="373"/>
        <end position="384"/>
    </location>
</feature>
<evidence type="ECO:0000259" key="9">
    <source>
        <dbReference type="PROSITE" id="PS50011"/>
    </source>
</evidence>
<dbReference type="EC" id="2.7.11.1" evidence="1"/>
<dbReference type="InterPro" id="IPR011009">
    <property type="entry name" value="Kinase-like_dom_sf"/>
</dbReference>
<keyword evidence="5 10" id="KW-0418">Kinase</keyword>
<evidence type="ECO:0000256" key="1">
    <source>
        <dbReference type="ARBA" id="ARBA00012513"/>
    </source>
</evidence>
<feature type="domain" description="Protein kinase" evidence="9">
    <location>
        <begin position="7"/>
        <end position="263"/>
    </location>
</feature>